<dbReference type="InterPro" id="IPR002319">
    <property type="entry name" value="Phenylalanyl-tRNA_Synthase"/>
</dbReference>
<evidence type="ECO:0000256" key="6">
    <source>
        <dbReference type="ARBA" id="ARBA00022840"/>
    </source>
</evidence>
<dbReference type="PANTHER" id="PTHR11538">
    <property type="entry name" value="PHENYLALANYL-TRNA SYNTHETASE"/>
    <property type="match status" value="1"/>
</dbReference>
<dbReference type="Pfam" id="PF03147">
    <property type="entry name" value="FDX-ACB"/>
    <property type="match status" value="1"/>
</dbReference>
<accession>I2GYA0</accession>
<dbReference type="InterPro" id="IPR036690">
    <property type="entry name" value="Fdx_antiC-bd_sf"/>
</dbReference>
<dbReference type="FunCoup" id="I2GYA0">
    <property type="interactions" value="797"/>
</dbReference>
<dbReference type="Gene3D" id="3.30.930.10">
    <property type="entry name" value="Bira Bifunctional Protein, Domain 2"/>
    <property type="match status" value="1"/>
</dbReference>
<evidence type="ECO:0000313" key="18">
    <source>
        <dbReference type="EMBL" id="CCH59102.1"/>
    </source>
</evidence>
<dbReference type="eggNOG" id="KOG2783">
    <property type="taxonomic scope" value="Eukaryota"/>
</dbReference>
<dbReference type="SUPFAM" id="SSF54991">
    <property type="entry name" value="Anticodon-binding domain of PheRS"/>
    <property type="match status" value="1"/>
</dbReference>
<evidence type="ECO:0000256" key="9">
    <source>
        <dbReference type="ARBA" id="ARBA00023128"/>
    </source>
</evidence>
<feature type="domain" description="Aminoacyl-transfer RNA synthetases class-II family profile" evidence="16">
    <location>
        <begin position="164"/>
        <end position="384"/>
    </location>
</feature>
<evidence type="ECO:0000256" key="3">
    <source>
        <dbReference type="ARBA" id="ARBA00012814"/>
    </source>
</evidence>
<dbReference type="GO" id="GO:0000049">
    <property type="term" value="F:tRNA binding"/>
    <property type="evidence" value="ECO:0007669"/>
    <property type="project" value="InterPro"/>
</dbReference>
<dbReference type="NCBIfam" id="TIGR00469">
    <property type="entry name" value="pheS_mito"/>
    <property type="match status" value="1"/>
</dbReference>
<dbReference type="InterPro" id="IPR045864">
    <property type="entry name" value="aa-tRNA-synth_II/BPL/LPL"/>
</dbReference>
<evidence type="ECO:0000313" key="19">
    <source>
        <dbReference type="Proteomes" id="UP000002866"/>
    </source>
</evidence>
<evidence type="ECO:0000256" key="15">
    <source>
        <dbReference type="SAM" id="Coils"/>
    </source>
</evidence>
<dbReference type="InterPro" id="IPR005121">
    <property type="entry name" value="Fdx_antiC-bd"/>
</dbReference>
<dbReference type="SMART" id="SM00896">
    <property type="entry name" value="FDX-ACB"/>
    <property type="match status" value="1"/>
</dbReference>
<dbReference type="EMBL" id="HE806317">
    <property type="protein sequence ID" value="CCH59102.1"/>
    <property type="molecule type" value="Genomic_DNA"/>
</dbReference>
<dbReference type="PROSITE" id="PS50862">
    <property type="entry name" value="AA_TRNA_LIGASE_II"/>
    <property type="match status" value="1"/>
</dbReference>
<dbReference type="KEGG" id="tbl:TBLA_0B02600"/>
<evidence type="ECO:0000256" key="1">
    <source>
        <dbReference type="ARBA" id="ARBA00004305"/>
    </source>
</evidence>
<dbReference type="PROSITE" id="PS51447">
    <property type="entry name" value="FDX_ACB"/>
    <property type="match status" value="1"/>
</dbReference>
<dbReference type="InterPro" id="IPR004530">
    <property type="entry name" value="Phe-tRNA-synth_IIc_mito"/>
</dbReference>
<evidence type="ECO:0000256" key="5">
    <source>
        <dbReference type="ARBA" id="ARBA00022741"/>
    </source>
</evidence>
<evidence type="ECO:0000259" key="16">
    <source>
        <dbReference type="PROSITE" id="PS50862"/>
    </source>
</evidence>
<comment type="subcellular location">
    <subcellularLocation>
        <location evidence="1">Mitochondrion matrix</location>
    </subcellularLocation>
</comment>
<evidence type="ECO:0000259" key="17">
    <source>
        <dbReference type="PROSITE" id="PS51447"/>
    </source>
</evidence>
<dbReference type="STRING" id="1071380.I2GYA0"/>
<evidence type="ECO:0000256" key="8">
    <source>
        <dbReference type="ARBA" id="ARBA00022946"/>
    </source>
</evidence>
<name>I2GYA0_HENB6</name>
<dbReference type="Proteomes" id="UP000002866">
    <property type="component" value="Chromosome 2"/>
</dbReference>
<keyword evidence="9" id="KW-0496">Mitochondrion</keyword>
<dbReference type="Pfam" id="PF01409">
    <property type="entry name" value="tRNA-synt_2d"/>
    <property type="match status" value="2"/>
</dbReference>
<dbReference type="HOGENOM" id="CLU_022696_0_1_1"/>
<keyword evidence="5" id="KW-0547">Nucleotide-binding</keyword>
<dbReference type="FunFam" id="3.30.930.10:FF:000053">
    <property type="entry name" value="Phenylalanyl-tRNA synthetase mitochondrial"/>
    <property type="match status" value="1"/>
</dbReference>
<evidence type="ECO:0000256" key="7">
    <source>
        <dbReference type="ARBA" id="ARBA00022917"/>
    </source>
</evidence>
<dbReference type="OrthoDB" id="4457at2759"/>
<dbReference type="Gene3D" id="3.30.70.380">
    <property type="entry name" value="Ferrodoxin-fold anticodon-binding domain"/>
    <property type="match status" value="1"/>
</dbReference>
<keyword evidence="6" id="KW-0067">ATP-binding</keyword>
<dbReference type="GO" id="GO:0004826">
    <property type="term" value="F:phenylalanine-tRNA ligase activity"/>
    <property type="evidence" value="ECO:0007669"/>
    <property type="project" value="UniProtKB-EC"/>
</dbReference>
<feature type="domain" description="FDX-ACB" evidence="17">
    <location>
        <begin position="386"/>
        <end position="482"/>
    </location>
</feature>
<comment type="function">
    <text evidence="13">Is responsible for the charging of tRNA(Phe) with phenylalanine in mitochondrial translation.</text>
</comment>
<dbReference type="OMA" id="PISHYPQ"/>
<comment type="catalytic activity">
    <reaction evidence="12">
        <text>tRNA(Phe) + L-phenylalanine + ATP = L-phenylalanyl-tRNA(Phe) + AMP + diphosphate + H(+)</text>
        <dbReference type="Rhea" id="RHEA:19413"/>
        <dbReference type="Rhea" id="RHEA-COMP:9668"/>
        <dbReference type="Rhea" id="RHEA-COMP:9699"/>
        <dbReference type="ChEBI" id="CHEBI:15378"/>
        <dbReference type="ChEBI" id="CHEBI:30616"/>
        <dbReference type="ChEBI" id="CHEBI:33019"/>
        <dbReference type="ChEBI" id="CHEBI:58095"/>
        <dbReference type="ChEBI" id="CHEBI:78442"/>
        <dbReference type="ChEBI" id="CHEBI:78531"/>
        <dbReference type="ChEBI" id="CHEBI:456215"/>
        <dbReference type="EC" id="6.1.1.20"/>
    </reaction>
</comment>
<dbReference type="GO" id="GO:0005524">
    <property type="term" value="F:ATP binding"/>
    <property type="evidence" value="ECO:0007669"/>
    <property type="project" value="UniProtKB-KW"/>
</dbReference>
<dbReference type="GO" id="GO:0070156">
    <property type="term" value="P:mitochondrial phenylalanyl-tRNA aminoacylation"/>
    <property type="evidence" value="ECO:0007669"/>
    <property type="project" value="EnsemblFungi"/>
</dbReference>
<dbReference type="EC" id="6.1.1.20" evidence="3"/>
<protein>
    <recommendedName>
        <fullName evidence="14">Phenylalanine--tRNA ligase, mitochondrial</fullName>
        <ecNumber evidence="3">6.1.1.20</ecNumber>
    </recommendedName>
    <alternativeName>
        <fullName evidence="11">Phenylalanyl-tRNA synthetase</fullName>
    </alternativeName>
</protein>
<comment type="similarity">
    <text evidence="2">Belongs to the class-II aminoacyl-tRNA synthetase family.</text>
</comment>
<keyword evidence="7" id="KW-0648">Protein biosynthesis</keyword>
<evidence type="ECO:0000256" key="12">
    <source>
        <dbReference type="ARBA" id="ARBA00049255"/>
    </source>
</evidence>
<keyword evidence="15" id="KW-0175">Coiled coil</keyword>
<dbReference type="FunFam" id="3.30.70.380:FF:000002">
    <property type="entry name" value="phenylalanine--tRNA ligase, mitochondrial"/>
    <property type="match status" value="1"/>
</dbReference>
<evidence type="ECO:0000256" key="14">
    <source>
        <dbReference type="ARBA" id="ARBA00073229"/>
    </source>
</evidence>
<dbReference type="InterPro" id="IPR006195">
    <property type="entry name" value="aa-tRNA-synth_II"/>
</dbReference>
<proteinExistence type="inferred from homology"/>
<evidence type="ECO:0000256" key="2">
    <source>
        <dbReference type="ARBA" id="ARBA00008226"/>
    </source>
</evidence>
<dbReference type="SUPFAM" id="SSF55681">
    <property type="entry name" value="Class II aaRS and biotin synthetases"/>
    <property type="match status" value="1"/>
</dbReference>
<keyword evidence="10" id="KW-0030">Aminoacyl-tRNA synthetase</keyword>
<keyword evidence="4" id="KW-0436">Ligase</keyword>
<evidence type="ECO:0000256" key="11">
    <source>
        <dbReference type="ARBA" id="ARBA00031194"/>
    </source>
</evidence>
<dbReference type="AlphaFoldDB" id="I2GYA0"/>
<dbReference type="GO" id="GO:0005759">
    <property type="term" value="C:mitochondrial matrix"/>
    <property type="evidence" value="ECO:0007669"/>
    <property type="project" value="UniProtKB-SubCell"/>
</dbReference>
<keyword evidence="8" id="KW-0809">Transit peptide</keyword>
<evidence type="ECO:0000256" key="10">
    <source>
        <dbReference type="ARBA" id="ARBA00023146"/>
    </source>
</evidence>
<dbReference type="RefSeq" id="XP_004178621.1">
    <property type="nucleotide sequence ID" value="XM_004178573.1"/>
</dbReference>
<organism evidence="18 19">
    <name type="scientific">Henningerozyma blattae (strain ATCC 34711 / CBS 6284 / DSM 70876 / NBRC 10599 / NRRL Y-10934 / UCD 77-7)</name>
    <name type="common">Yeast</name>
    <name type="synonym">Tetrapisispora blattae</name>
    <dbReference type="NCBI Taxonomy" id="1071380"/>
    <lineage>
        <taxon>Eukaryota</taxon>
        <taxon>Fungi</taxon>
        <taxon>Dikarya</taxon>
        <taxon>Ascomycota</taxon>
        <taxon>Saccharomycotina</taxon>
        <taxon>Saccharomycetes</taxon>
        <taxon>Saccharomycetales</taxon>
        <taxon>Saccharomycetaceae</taxon>
        <taxon>Henningerozyma</taxon>
    </lineage>
</organism>
<sequence>MILVPLRQTLIRSGLKYYSSALPKTIDIDGKTFKTDDSMTNVTPNTLALVGRNLHLNENHPVGILRTMIEEKLNSTSNNFKTYNNFKPVVSVYDNFDSLGFLPDHPGRAKTDTYYINKEFLLRTHTSAHEIPCFQRIKNFLSKDKNSNIPPEQLTDKTGFLISADVYRRDEIDRNHYPAFHQMEGACAWKRNPDDPQEHINKLRKDIKQLEDQLAQEKLKITLVSDDVSLEANPKQDYMSDLEVNLCSQHLKRSIELVVSEVFNQKIESMKLLQKNDSNYKCEIPTELKARWIRAYFPWTAPSWEIEVWWQNDWLELCGCGIVREDLLLRSGYEKDSSIAWAFGLGLDRIAMLLFDILDIRLFWSHDKRFQNQFQKGKITTFQPYSRYPGTSRDVSFWLPKGLTKKDINDNDVTEIVRGIGSDLVGSVKLVDVFTNTRNNQVSVSYRIFYQSMDRNITNSEINDLQQKVCEAIVEKYNVELR</sequence>
<evidence type="ECO:0000256" key="13">
    <source>
        <dbReference type="ARBA" id="ARBA00057761"/>
    </source>
</evidence>
<evidence type="ECO:0000256" key="4">
    <source>
        <dbReference type="ARBA" id="ARBA00022598"/>
    </source>
</evidence>
<gene>
    <name evidence="18" type="primary">TBLA0B02600</name>
    <name evidence="18" type="ORF">TBLA_0B02600</name>
</gene>
<keyword evidence="19" id="KW-1185">Reference proteome</keyword>
<dbReference type="InParanoid" id="I2GYA0"/>
<feature type="coiled-coil region" evidence="15">
    <location>
        <begin position="200"/>
        <end position="227"/>
    </location>
</feature>
<reference evidence="18 19" key="1">
    <citation type="journal article" date="2011" name="Proc. Natl. Acad. Sci. U.S.A.">
        <title>Evolutionary erosion of yeast sex chromosomes by mating-type switching accidents.</title>
        <authorList>
            <person name="Gordon J.L."/>
            <person name="Armisen D."/>
            <person name="Proux-Wera E."/>
            <person name="Oheigeartaigh S.S."/>
            <person name="Byrne K.P."/>
            <person name="Wolfe K.H."/>
        </authorList>
    </citation>
    <scope>NUCLEOTIDE SEQUENCE [LARGE SCALE GENOMIC DNA]</scope>
    <source>
        <strain evidence="19">ATCC 34711 / CBS 6284 / DSM 70876 / NBRC 10599 / NRRL Y-10934 / UCD 77-7</strain>
    </source>
</reference>
<dbReference type="GeneID" id="14493913"/>
<dbReference type="PANTHER" id="PTHR11538:SF41">
    <property type="entry name" value="PHENYLALANINE--TRNA LIGASE, MITOCHONDRIAL"/>
    <property type="match status" value="1"/>
</dbReference>